<evidence type="ECO:0000313" key="2">
    <source>
        <dbReference type="Proteomes" id="UP000324222"/>
    </source>
</evidence>
<organism evidence="1 2">
    <name type="scientific">Portunus trituberculatus</name>
    <name type="common">Swimming crab</name>
    <name type="synonym">Neptunus trituberculatus</name>
    <dbReference type="NCBI Taxonomy" id="210409"/>
    <lineage>
        <taxon>Eukaryota</taxon>
        <taxon>Metazoa</taxon>
        <taxon>Ecdysozoa</taxon>
        <taxon>Arthropoda</taxon>
        <taxon>Crustacea</taxon>
        <taxon>Multicrustacea</taxon>
        <taxon>Malacostraca</taxon>
        <taxon>Eumalacostraca</taxon>
        <taxon>Eucarida</taxon>
        <taxon>Decapoda</taxon>
        <taxon>Pleocyemata</taxon>
        <taxon>Brachyura</taxon>
        <taxon>Eubrachyura</taxon>
        <taxon>Portunoidea</taxon>
        <taxon>Portunidae</taxon>
        <taxon>Portuninae</taxon>
        <taxon>Portunus</taxon>
    </lineage>
</organism>
<comment type="caution">
    <text evidence="1">The sequence shown here is derived from an EMBL/GenBank/DDBJ whole genome shotgun (WGS) entry which is preliminary data.</text>
</comment>
<name>A0A5B7J8H0_PORTR</name>
<accession>A0A5B7J8H0</accession>
<keyword evidence="2" id="KW-1185">Reference proteome</keyword>
<reference evidence="1 2" key="1">
    <citation type="submission" date="2019-05" db="EMBL/GenBank/DDBJ databases">
        <title>Another draft genome of Portunus trituberculatus and its Hox gene families provides insights of decapod evolution.</title>
        <authorList>
            <person name="Jeong J.-H."/>
            <person name="Song I."/>
            <person name="Kim S."/>
            <person name="Choi T."/>
            <person name="Kim D."/>
            <person name="Ryu S."/>
            <person name="Kim W."/>
        </authorList>
    </citation>
    <scope>NUCLEOTIDE SEQUENCE [LARGE SCALE GENOMIC DNA]</scope>
    <source>
        <tissue evidence="1">Muscle</tissue>
    </source>
</reference>
<dbReference type="Proteomes" id="UP000324222">
    <property type="component" value="Unassembled WGS sequence"/>
</dbReference>
<evidence type="ECO:0000313" key="1">
    <source>
        <dbReference type="EMBL" id="MPC88694.1"/>
    </source>
</evidence>
<protein>
    <submittedName>
        <fullName evidence="1">Uncharacterized protein</fullName>
    </submittedName>
</protein>
<gene>
    <name evidence="1" type="ORF">E2C01_083613</name>
</gene>
<sequence>MNRPTGTIYTRTTTCTKNSKTVNNTKIKLYSSPSIPSIYASTLRGEEERRSSGEMKLRAASWELKRRCFKCVCLQVFINVELNERVFQD</sequence>
<dbReference type="EMBL" id="VSRR010078630">
    <property type="protein sequence ID" value="MPC88694.1"/>
    <property type="molecule type" value="Genomic_DNA"/>
</dbReference>
<proteinExistence type="predicted"/>
<dbReference type="AlphaFoldDB" id="A0A5B7J8H0"/>